<protein>
    <submittedName>
        <fullName evidence="3">Endonuclease/exonuclease/phosphatase family protein</fullName>
    </submittedName>
</protein>
<keyword evidence="1" id="KW-0732">Signal</keyword>
<accession>A0ABQ0ANZ2</accession>
<feature type="domain" description="Endonuclease/exonuclease/phosphatase" evidence="2">
    <location>
        <begin position="31"/>
        <end position="340"/>
    </location>
</feature>
<keyword evidence="4" id="KW-1185">Reference proteome</keyword>
<dbReference type="EMBL" id="BAABWU010000013">
    <property type="protein sequence ID" value="GAA6197575.1"/>
    <property type="molecule type" value="Genomic_DNA"/>
</dbReference>
<keyword evidence="3" id="KW-0255">Endonuclease</keyword>
<dbReference type="Proteomes" id="UP001441944">
    <property type="component" value="Unassembled WGS sequence"/>
</dbReference>
<reference evidence="3 4" key="1">
    <citation type="submission" date="2024-04" db="EMBL/GenBank/DDBJ databases">
        <title>Draft genome sequence of Pseudophaeobacter arcticus NBRC 116598.</title>
        <authorList>
            <person name="Miyakawa T."/>
            <person name="Kusuya Y."/>
            <person name="Miura T."/>
        </authorList>
    </citation>
    <scope>NUCLEOTIDE SEQUENCE [LARGE SCALE GENOMIC DNA]</scope>
    <source>
        <strain evidence="3 4">SU-CL00105</strain>
    </source>
</reference>
<dbReference type="RefSeq" id="WP_353401243.1">
    <property type="nucleotide sequence ID" value="NZ_BAABWU010000013.1"/>
</dbReference>
<dbReference type="Gene3D" id="3.60.10.10">
    <property type="entry name" value="Endonuclease/exonuclease/phosphatase"/>
    <property type="match status" value="1"/>
</dbReference>
<sequence length="354" mass="38350">MLPLTSVLFSVLFACLAPPLLAQAETLRIATFNTELSRKGPGLLLRDITRGEDAQIAAVITVITQAQPDILVLQGLDWDQGNLALKALARQLAQEGATYPHLFASQPNAGLATDIDLDGDGRLGGPGDSQGFGDYTGRGGMAVLSRFPLVVEELIDLSPLVWRDIPGATLPQHPDGSPFPSKPAQTIQRLSSNAHWVLPVELANGSRLTLLCFQAAPPVFDGIEDRNGLRNADEIRLWQVFLDGMLPAEFARPPTQRFVIAGGANLDPDTGEGRRETIARLLQDPRLQDPRPLSPQGGAQTVDWGEGRRMRVDYLLPSQDWHVAASGVVWPDSPSSPAAIASRHRLVWLDILLD</sequence>
<comment type="caution">
    <text evidence="3">The sequence shown here is derived from an EMBL/GenBank/DDBJ whole genome shotgun (WGS) entry which is preliminary data.</text>
</comment>
<dbReference type="InterPro" id="IPR005135">
    <property type="entry name" value="Endo/exonuclease/phosphatase"/>
</dbReference>
<keyword evidence="3" id="KW-0540">Nuclease</keyword>
<proteinExistence type="predicted"/>
<dbReference type="GO" id="GO:0004519">
    <property type="term" value="F:endonuclease activity"/>
    <property type="evidence" value="ECO:0007669"/>
    <property type="project" value="UniProtKB-KW"/>
</dbReference>
<gene>
    <name evidence="3" type="ORF">NBRC116598_30190</name>
</gene>
<feature type="signal peptide" evidence="1">
    <location>
        <begin position="1"/>
        <end position="24"/>
    </location>
</feature>
<evidence type="ECO:0000256" key="1">
    <source>
        <dbReference type="SAM" id="SignalP"/>
    </source>
</evidence>
<dbReference type="SUPFAM" id="SSF56219">
    <property type="entry name" value="DNase I-like"/>
    <property type="match status" value="1"/>
</dbReference>
<keyword evidence="3" id="KW-0378">Hydrolase</keyword>
<name>A0ABQ0ANZ2_9RHOB</name>
<feature type="chain" id="PRO_5045514038" evidence="1">
    <location>
        <begin position="25"/>
        <end position="354"/>
    </location>
</feature>
<dbReference type="InterPro" id="IPR036691">
    <property type="entry name" value="Endo/exonu/phosph_ase_sf"/>
</dbReference>
<organism evidence="3 4">
    <name type="scientific">Pseudophaeobacter arcticus</name>
    <dbReference type="NCBI Taxonomy" id="385492"/>
    <lineage>
        <taxon>Bacteria</taxon>
        <taxon>Pseudomonadati</taxon>
        <taxon>Pseudomonadota</taxon>
        <taxon>Alphaproteobacteria</taxon>
        <taxon>Rhodobacterales</taxon>
        <taxon>Paracoccaceae</taxon>
        <taxon>Pseudophaeobacter</taxon>
    </lineage>
</organism>
<dbReference type="Pfam" id="PF03372">
    <property type="entry name" value="Exo_endo_phos"/>
    <property type="match status" value="1"/>
</dbReference>
<evidence type="ECO:0000313" key="3">
    <source>
        <dbReference type="EMBL" id="GAA6197575.1"/>
    </source>
</evidence>
<evidence type="ECO:0000259" key="2">
    <source>
        <dbReference type="Pfam" id="PF03372"/>
    </source>
</evidence>
<evidence type="ECO:0000313" key="4">
    <source>
        <dbReference type="Proteomes" id="UP001441944"/>
    </source>
</evidence>